<comment type="caution">
    <text evidence="1">The sequence shown here is derived from an EMBL/GenBank/DDBJ whole genome shotgun (WGS) entry which is preliminary data.</text>
</comment>
<evidence type="ECO:0000313" key="1">
    <source>
        <dbReference type="EMBL" id="MDR6939847.1"/>
    </source>
</evidence>
<dbReference type="EMBL" id="JAVDUJ010000001">
    <property type="protein sequence ID" value="MDR6939847.1"/>
    <property type="molecule type" value="Genomic_DNA"/>
</dbReference>
<name>A0ABU1T389_9ACTO</name>
<gene>
    <name evidence="1" type="ORF">J2S36_001390</name>
</gene>
<organism evidence="1 2">
    <name type="scientific">Arcanobacterium hippocoleae</name>
    <dbReference type="NCBI Taxonomy" id="149017"/>
    <lineage>
        <taxon>Bacteria</taxon>
        <taxon>Bacillati</taxon>
        <taxon>Actinomycetota</taxon>
        <taxon>Actinomycetes</taxon>
        <taxon>Actinomycetales</taxon>
        <taxon>Actinomycetaceae</taxon>
        <taxon>Arcanobacterium</taxon>
    </lineage>
</organism>
<protein>
    <recommendedName>
        <fullName evidence="3">Secreted protein</fullName>
    </recommendedName>
</protein>
<evidence type="ECO:0008006" key="3">
    <source>
        <dbReference type="Google" id="ProtNLM"/>
    </source>
</evidence>
<dbReference type="Proteomes" id="UP001266099">
    <property type="component" value="Unassembled WGS sequence"/>
</dbReference>
<reference evidence="1 2" key="1">
    <citation type="submission" date="2023-07" db="EMBL/GenBank/DDBJ databases">
        <title>Sequencing the genomes of 1000 actinobacteria strains.</title>
        <authorList>
            <person name="Klenk H.-P."/>
        </authorList>
    </citation>
    <scope>NUCLEOTIDE SEQUENCE [LARGE SCALE GENOMIC DNA]</scope>
    <source>
        <strain evidence="1 2">DSM 15539</strain>
    </source>
</reference>
<sequence>MAALIASLSLRMRRFSFLALSPYFALTLRNARMQQSRLLHDLFVSPAFGSQKFHEFLSSLQILEKLKIKMKLPMFRIGKQ</sequence>
<accession>A0ABU1T389</accession>
<evidence type="ECO:0000313" key="2">
    <source>
        <dbReference type="Proteomes" id="UP001266099"/>
    </source>
</evidence>
<dbReference type="RefSeq" id="WP_309956853.1">
    <property type="nucleotide sequence ID" value="NZ_CP136414.1"/>
</dbReference>
<proteinExistence type="predicted"/>
<keyword evidence="2" id="KW-1185">Reference proteome</keyword>